<evidence type="ECO:0000313" key="3">
    <source>
        <dbReference type="Proteomes" id="UP000077755"/>
    </source>
</evidence>
<organism evidence="2 3">
    <name type="scientific">Daucus carota subsp. sativus</name>
    <name type="common">Carrot</name>
    <dbReference type="NCBI Taxonomy" id="79200"/>
    <lineage>
        <taxon>Eukaryota</taxon>
        <taxon>Viridiplantae</taxon>
        <taxon>Streptophyta</taxon>
        <taxon>Embryophyta</taxon>
        <taxon>Tracheophyta</taxon>
        <taxon>Spermatophyta</taxon>
        <taxon>Magnoliopsida</taxon>
        <taxon>eudicotyledons</taxon>
        <taxon>Gunneridae</taxon>
        <taxon>Pentapetalae</taxon>
        <taxon>asterids</taxon>
        <taxon>campanulids</taxon>
        <taxon>Apiales</taxon>
        <taxon>Apiaceae</taxon>
        <taxon>Apioideae</taxon>
        <taxon>Scandiceae</taxon>
        <taxon>Daucinae</taxon>
        <taxon>Daucus</taxon>
        <taxon>Daucus sect. Daucus</taxon>
    </lineage>
</organism>
<evidence type="ECO:0000313" key="2">
    <source>
        <dbReference type="EMBL" id="WOG88375.1"/>
    </source>
</evidence>
<reference evidence="2" key="2">
    <citation type="submission" date="2022-03" db="EMBL/GenBank/DDBJ databases">
        <title>Draft title - Genomic analysis of global carrot germplasm unveils the trajectory of domestication and the origin of high carotenoid orange carrot.</title>
        <authorList>
            <person name="Iorizzo M."/>
            <person name="Ellison S."/>
            <person name="Senalik D."/>
            <person name="Macko-Podgorni A."/>
            <person name="Grzebelus D."/>
            <person name="Bostan H."/>
            <person name="Rolling W."/>
            <person name="Curaba J."/>
            <person name="Simon P."/>
        </authorList>
    </citation>
    <scope>NUCLEOTIDE SEQUENCE</scope>
    <source>
        <tissue evidence="2">Leaf</tissue>
    </source>
</reference>
<dbReference type="KEGG" id="dcr:108208175"/>
<feature type="compositionally biased region" description="Low complexity" evidence="1">
    <location>
        <begin position="176"/>
        <end position="197"/>
    </location>
</feature>
<reference evidence="2" key="1">
    <citation type="journal article" date="2016" name="Nat. Genet.">
        <title>A high-quality carrot genome assembly provides new insights into carotenoid accumulation and asterid genome evolution.</title>
        <authorList>
            <person name="Iorizzo M."/>
            <person name="Ellison S."/>
            <person name="Senalik D."/>
            <person name="Zeng P."/>
            <person name="Satapoomin P."/>
            <person name="Huang J."/>
            <person name="Bowman M."/>
            <person name="Iovene M."/>
            <person name="Sanseverino W."/>
            <person name="Cavagnaro P."/>
            <person name="Yildiz M."/>
            <person name="Macko-Podgorni A."/>
            <person name="Moranska E."/>
            <person name="Grzebelus E."/>
            <person name="Grzebelus D."/>
            <person name="Ashrafi H."/>
            <person name="Zheng Z."/>
            <person name="Cheng S."/>
            <person name="Spooner D."/>
            <person name="Van Deynze A."/>
            <person name="Simon P."/>
        </authorList>
    </citation>
    <scope>NUCLEOTIDE SEQUENCE</scope>
    <source>
        <tissue evidence="2">Leaf</tissue>
    </source>
</reference>
<dbReference type="AlphaFoldDB" id="A0AAF0WHU2"/>
<keyword evidence="3" id="KW-1185">Reference proteome</keyword>
<feature type="region of interest" description="Disordered" evidence="1">
    <location>
        <begin position="261"/>
        <end position="291"/>
    </location>
</feature>
<feature type="compositionally biased region" description="Basic and acidic residues" evidence="1">
    <location>
        <begin position="232"/>
        <end position="244"/>
    </location>
</feature>
<evidence type="ECO:0000256" key="1">
    <source>
        <dbReference type="SAM" id="MobiDB-lite"/>
    </source>
</evidence>
<dbReference type="Proteomes" id="UP000077755">
    <property type="component" value="Chromosome 2"/>
</dbReference>
<proteinExistence type="predicted"/>
<gene>
    <name evidence="2" type="ORF">DCAR_0207610</name>
</gene>
<dbReference type="PANTHER" id="PTHR33623">
    <property type="entry name" value="OS04G0572500 PROTEIN"/>
    <property type="match status" value="1"/>
</dbReference>
<dbReference type="PANTHER" id="PTHR33623:SF4">
    <property type="entry name" value="DUF4378 DOMAIN-CONTAINING PROTEIN"/>
    <property type="match status" value="1"/>
</dbReference>
<feature type="region of interest" description="Disordered" evidence="1">
    <location>
        <begin position="176"/>
        <end position="205"/>
    </location>
</feature>
<name>A0AAF0WHU2_DAUCS</name>
<sequence length="457" mass="51390">MALLVPYSDPKLRKPNLLKDFLLDDFSSCSSNGFRSFPRRQCCTTTVRFLLDLDLAKKNHKLHQIPPTQKPSNSPAKTMLQRASTAVYKAVKKLPFASSVKPRRAILPRSISRKLFKRSFWKKSDRKEIQRWNTFHTVVDTKSEPPIYSPVQTNTVITNSKKVKSYSSSTVSWTESEFNSSSSCSSGNSGTVNSSENDGVKNSEQGVNIGKRVDVIVGEAMTTSDANCAVDSPKKPWPSEENKEQFSPVSVLDCPFDNDDAAEEEDEVSSAFKHKRAPPVEGSKHKLKKTPRRLESLSKLEPVALEKRIALADCENESVGSPLLSIHENLVSDNDEDYTNSGKKSEELLEQMKARTPSMSLRLNSDDNLFLDFFIEATCEDNNVSDCELLDMAKDWMNGGPQEVLLGWEVQKNREVYIREMEKGGMWGKLDQDRQEVALELEAEIFTSLVNDLIVSF</sequence>
<accession>A0AAF0WHU2</accession>
<protein>
    <recommendedName>
        <fullName evidence="4">DUF4378 domain-containing protein</fullName>
    </recommendedName>
</protein>
<evidence type="ECO:0008006" key="4">
    <source>
        <dbReference type="Google" id="ProtNLM"/>
    </source>
</evidence>
<feature type="region of interest" description="Disordered" evidence="1">
    <location>
        <begin position="227"/>
        <end position="247"/>
    </location>
</feature>
<dbReference type="EMBL" id="CP093344">
    <property type="protein sequence ID" value="WOG88375.1"/>
    <property type="molecule type" value="Genomic_DNA"/>
</dbReference>